<dbReference type="SUPFAM" id="SSF56053">
    <property type="entry name" value="Ribosomal protein L6"/>
    <property type="match status" value="2"/>
</dbReference>
<dbReference type="GO" id="GO:0005840">
    <property type="term" value="C:ribosome"/>
    <property type="evidence" value="ECO:0007669"/>
    <property type="project" value="UniProtKB-KW"/>
</dbReference>
<keyword evidence="2" id="KW-0699">rRNA-binding</keyword>
<dbReference type="InterPro" id="IPR019906">
    <property type="entry name" value="Ribosomal_uL6_bac-type"/>
</dbReference>
<dbReference type="GO" id="GO:0006412">
    <property type="term" value="P:translation"/>
    <property type="evidence" value="ECO:0007669"/>
    <property type="project" value="InterPro"/>
</dbReference>
<evidence type="ECO:0000256" key="6">
    <source>
        <dbReference type="ARBA" id="ARBA00069413"/>
    </source>
</evidence>
<dbReference type="Gene3D" id="3.90.930.12">
    <property type="entry name" value="Ribosomal protein L6, alpha-beta domain"/>
    <property type="match status" value="2"/>
</dbReference>
<dbReference type="PRINTS" id="PR00059">
    <property type="entry name" value="RIBOSOMALL6"/>
</dbReference>
<organism evidence="9">
    <name type="scientific">Auxenochlorella protothecoides</name>
    <name type="common">Green microalga</name>
    <name type="synonym">Chlorella protothecoides</name>
    <dbReference type="NCBI Taxonomy" id="3075"/>
    <lineage>
        <taxon>Eukaryota</taxon>
        <taxon>Viridiplantae</taxon>
        <taxon>Chlorophyta</taxon>
        <taxon>core chlorophytes</taxon>
        <taxon>Trebouxiophyceae</taxon>
        <taxon>Chlorellales</taxon>
        <taxon>Chlorellaceae</taxon>
        <taxon>Auxenochlorella</taxon>
    </lineage>
</organism>
<accession>A0A1D1ZXJ4</accession>
<evidence type="ECO:0000256" key="7">
    <source>
        <dbReference type="RuleBase" id="RU003869"/>
    </source>
</evidence>
<name>A0A1D1ZXJ4_AUXPR</name>
<dbReference type="FunFam" id="3.90.930.12:FF:000001">
    <property type="entry name" value="50S ribosomal protein L6"/>
    <property type="match status" value="1"/>
</dbReference>
<dbReference type="InterPro" id="IPR002358">
    <property type="entry name" value="Ribosomal_uL6_CS"/>
</dbReference>
<dbReference type="AlphaFoldDB" id="A0A1D1ZXJ4"/>
<dbReference type="Pfam" id="PF00347">
    <property type="entry name" value="Ribosomal_L6"/>
    <property type="match status" value="2"/>
</dbReference>
<dbReference type="HAMAP" id="MF_01365_B">
    <property type="entry name" value="Ribosomal_uL6_B"/>
    <property type="match status" value="1"/>
</dbReference>
<dbReference type="GO" id="GO:0019843">
    <property type="term" value="F:rRNA binding"/>
    <property type="evidence" value="ECO:0007669"/>
    <property type="project" value="UniProtKB-KW"/>
</dbReference>
<dbReference type="InterPro" id="IPR036789">
    <property type="entry name" value="Ribosomal_uL6-like_a/b-dom_sf"/>
</dbReference>
<keyword evidence="4 7" id="KW-0689">Ribosomal protein</keyword>
<dbReference type="InterPro" id="IPR000702">
    <property type="entry name" value="Ribosomal_uL6-like"/>
</dbReference>
<protein>
    <recommendedName>
        <fullName evidence="6">Large ribosomal subunit protein uL6c</fullName>
    </recommendedName>
</protein>
<evidence type="ECO:0000259" key="8">
    <source>
        <dbReference type="Pfam" id="PF00347"/>
    </source>
</evidence>
<dbReference type="EMBL" id="GDKF01006944">
    <property type="protein sequence ID" value="JAT71678.1"/>
    <property type="molecule type" value="Transcribed_RNA"/>
</dbReference>
<dbReference type="GO" id="GO:1990904">
    <property type="term" value="C:ribonucleoprotein complex"/>
    <property type="evidence" value="ECO:0007669"/>
    <property type="project" value="UniProtKB-KW"/>
</dbReference>
<sequence>VWSPTGGLASQPRPNPNYTRKVLVEQQVERSGRSAQSCQGAMASALSSAPAFAFKTNVGRPRVSISRLIQCKESRIGVKAIPVPKGVDVKLDGHNFVVKGPKGELARTLSTLVTVSREENGDIRLVRNVETREAGAQHGLARALLNNMVVGVSTGFTRTLMLVGVGYRAAVSGTKLTLNLGYSKPVELAIPGGVEVSVVKNTTVNIHGYDKEVVGQFAATIRAKRPPEPYKGKGVRYSDEIVRRKEGKKGK</sequence>
<evidence type="ECO:0000313" key="9">
    <source>
        <dbReference type="EMBL" id="JAT71678.1"/>
    </source>
</evidence>
<evidence type="ECO:0000256" key="2">
    <source>
        <dbReference type="ARBA" id="ARBA00022730"/>
    </source>
</evidence>
<proteinExistence type="inferred from homology"/>
<dbReference type="NCBIfam" id="TIGR03654">
    <property type="entry name" value="L6_bact"/>
    <property type="match status" value="1"/>
</dbReference>
<feature type="domain" description="Large ribosomal subunit protein uL6 alpha-beta" evidence="8">
    <location>
        <begin position="83"/>
        <end position="155"/>
    </location>
</feature>
<keyword evidence="5 7" id="KW-0687">Ribonucleoprotein</keyword>
<evidence type="ECO:0000256" key="3">
    <source>
        <dbReference type="ARBA" id="ARBA00022884"/>
    </source>
</evidence>
<comment type="similarity">
    <text evidence="1 7">Belongs to the universal ribosomal protein uL6 family.</text>
</comment>
<keyword evidence="3" id="KW-0694">RNA-binding</keyword>
<feature type="non-terminal residue" evidence="9">
    <location>
        <position position="1"/>
    </location>
</feature>
<dbReference type="FunFam" id="3.90.930.12:FF:000002">
    <property type="entry name" value="50S ribosomal protein L6"/>
    <property type="match status" value="1"/>
</dbReference>
<dbReference type="PANTHER" id="PTHR11655:SF14">
    <property type="entry name" value="LARGE RIBOSOMAL SUBUNIT PROTEIN UL6M"/>
    <property type="match status" value="1"/>
</dbReference>
<gene>
    <name evidence="9" type="ORF">g.1641</name>
</gene>
<dbReference type="InterPro" id="IPR020040">
    <property type="entry name" value="Ribosomal_uL6_a/b-dom"/>
</dbReference>
<evidence type="ECO:0000256" key="5">
    <source>
        <dbReference type="ARBA" id="ARBA00023274"/>
    </source>
</evidence>
<evidence type="ECO:0000256" key="1">
    <source>
        <dbReference type="ARBA" id="ARBA00009356"/>
    </source>
</evidence>
<dbReference type="GO" id="GO:0003735">
    <property type="term" value="F:structural constituent of ribosome"/>
    <property type="evidence" value="ECO:0007669"/>
    <property type="project" value="InterPro"/>
</dbReference>
<evidence type="ECO:0000256" key="4">
    <source>
        <dbReference type="ARBA" id="ARBA00022980"/>
    </source>
</evidence>
<feature type="domain" description="Large ribosomal subunit protein uL6 alpha-beta" evidence="8">
    <location>
        <begin position="163"/>
        <end position="237"/>
    </location>
</feature>
<dbReference type="PROSITE" id="PS00525">
    <property type="entry name" value="RIBOSOMAL_L6_1"/>
    <property type="match status" value="1"/>
</dbReference>
<dbReference type="PANTHER" id="PTHR11655">
    <property type="entry name" value="60S/50S RIBOSOMAL PROTEIN L6/L9"/>
    <property type="match status" value="1"/>
</dbReference>
<reference evidence="9" key="1">
    <citation type="submission" date="2015-08" db="EMBL/GenBank/DDBJ databases">
        <authorList>
            <person name="Babu N.S."/>
            <person name="Beckwith C.J."/>
            <person name="Beseler K.G."/>
            <person name="Brison A."/>
            <person name="Carone J.V."/>
            <person name="Caskin T.P."/>
            <person name="Diamond M."/>
            <person name="Durham M.E."/>
            <person name="Foxe J.M."/>
            <person name="Go M."/>
            <person name="Henderson B.A."/>
            <person name="Jones I.B."/>
            <person name="McGettigan J.A."/>
            <person name="Micheletti S.J."/>
            <person name="Nasrallah M.E."/>
            <person name="Ortiz D."/>
            <person name="Piller C.R."/>
            <person name="Privatt S.R."/>
            <person name="Schneider S.L."/>
            <person name="Sharp S."/>
            <person name="Smith T.C."/>
            <person name="Stanton J.D."/>
            <person name="Ullery H.E."/>
            <person name="Wilson R.J."/>
            <person name="Serrano M.G."/>
            <person name="Buck G."/>
            <person name="Lee V."/>
            <person name="Wang Y."/>
            <person name="Carvalho R."/>
            <person name="Voegtly L."/>
            <person name="Shi R."/>
            <person name="Duckworth R."/>
            <person name="Johnson A."/>
            <person name="Loviza R."/>
            <person name="Walstead R."/>
            <person name="Shah Z."/>
            <person name="Kiflezghi M."/>
            <person name="Wade K."/>
            <person name="Ball S.L."/>
            <person name="Bradley K.W."/>
            <person name="Asai D.J."/>
            <person name="Bowman C.A."/>
            <person name="Russell D.A."/>
            <person name="Pope W.H."/>
            <person name="Jacobs-Sera D."/>
            <person name="Hendrix R.W."/>
            <person name="Hatfull G.F."/>
        </authorList>
    </citation>
    <scope>NUCLEOTIDE SEQUENCE</scope>
</reference>